<feature type="binding site" evidence="7">
    <location>
        <position position="638"/>
    </location>
    <ligand>
        <name>Zn(2+)</name>
        <dbReference type="ChEBI" id="CHEBI:29105"/>
        <label>1</label>
    </ligand>
</feature>
<dbReference type="FunFam" id="1.10.1300.10:FF:000003">
    <property type="entry name" value="Phosphodiesterase"/>
    <property type="match status" value="1"/>
</dbReference>
<keyword evidence="2" id="KW-0140">cGMP</keyword>
<feature type="domain" description="PDEase" evidence="9">
    <location>
        <begin position="518"/>
        <end position="844"/>
    </location>
</feature>
<dbReference type="Pfam" id="PF00233">
    <property type="entry name" value="PDEase_I"/>
    <property type="match status" value="1"/>
</dbReference>
<keyword evidence="4 8" id="KW-0378">Hydrolase</keyword>
<gene>
    <name evidence="10" type="ORF">GHT06_017195</name>
</gene>
<dbReference type="InterPro" id="IPR029016">
    <property type="entry name" value="GAF-like_dom_sf"/>
</dbReference>
<dbReference type="SUPFAM" id="SSF55781">
    <property type="entry name" value="GAF domain-like"/>
    <property type="match status" value="1"/>
</dbReference>
<dbReference type="InterPro" id="IPR036971">
    <property type="entry name" value="PDEase_catalytic_dom_sf"/>
</dbReference>
<dbReference type="InterPro" id="IPR002073">
    <property type="entry name" value="PDEase_catalytic_dom"/>
</dbReference>
<dbReference type="Pfam" id="PF01590">
    <property type="entry name" value="GAF"/>
    <property type="match status" value="1"/>
</dbReference>
<keyword evidence="11" id="KW-1185">Reference proteome</keyword>
<dbReference type="InterPro" id="IPR003607">
    <property type="entry name" value="HD/PDEase_dom"/>
</dbReference>
<proteinExistence type="inferred from homology"/>
<evidence type="ECO:0000259" key="9">
    <source>
        <dbReference type="PROSITE" id="PS51845"/>
    </source>
</evidence>
<feature type="binding site" evidence="7">
    <location>
        <position position="750"/>
    </location>
    <ligand>
        <name>Zn(2+)</name>
        <dbReference type="ChEBI" id="CHEBI:29105"/>
        <label>1</label>
    </ligand>
</feature>
<feature type="binding site" evidence="7">
    <location>
        <position position="639"/>
    </location>
    <ligand>
        <name>Zn(2+)</name>
        <dbReference type="ChEBI" id="CHEBI:29105"/>
        <label>1</label>
    </ligand>
</feature>
<feature type="binding site" evidence="7">
    <location>
        <position position="600"/>
    </location>
    <ligand>
        <name>Zn(2+)</name>
        <dbReference type="ChEBI" id="CHEBI:29105"/>
        <label>1</label>
    </ligand>
</feature>
<evidence type="ECO:0000256" key="6">
    <source>
        <dbReference type="PIRSR" id="PIRSR623088-2"/>
    </source>
</evidence>
<evidence type="ECO:0000313" key="10">
    <source>
        <dbReference type="EMBL" id="KAI9557367.1"/>
    </source>
</evidence>
<reference evidence="10 11" key="1">
    <citation type="submission" date="2022-05" db="EMBL/GenBank/DDBJ databases">
        <title>A multi-omics perspective on studying reproductive biology in Daphnia sinensis.</title>
        <authorList>
            <person name="Jia J."/>
        </authorList>
    </citation>
    <scope>NUCLEOTIDE SEQUENCE [LARGE SCALE GENOMIC DNA]</scope>
    <source>
        <strain evidence="10 11">WSL</strain>
    </source>
</reference>
<evidence type="ECO:0000256" key="7">
    <source>
        <dbReference type="PIRSR" id="PIRSR623088-3"/>
    </source>
</evidence>
<sequence length="857" mass="97048">MAPLYFVTERKGIKRKYAILVKNGDRYRWFFKEELQSVSDVEQIEFCLAIRSSAGMLIPKLVTTPNINGKGPNQGFFFPFTYCSAALRTVSRSQRHGDFYKVKQRRQIPPLEVTAGGVGVMAAFLRLINPAMDHCNDFNTGDRTSPDAFTLAARVQFQSVSNIQIIINEHVHHQFHHLGAVTKAQSVFHAFATYTQEEHSNHGLTVSVVGKTILPGPVQIWSQEYSRLMRADDDTVWIDKGGLDPNSQRSLEGLLDQALSDCMLVPIKRPDNHQFFLVVALVNKQEGHDSFGSLDLQAVHQCFQQVLGTLVGAVELEEERRLREQCQSLLAVAKNLFSHLDDVELLLKEIMSQARHLTKAERCSLFLLDKQHKCLVAKVFDGTSSGSGQWGTTDGRQLGIPADQGIAGHVAITGQLLNISDAYAHPLFYQDIDKTTGFKTRNILCFPIKDGDDVLGVAELCNKTSAPCFTRADEELAMSFSIYCGISLVHGLMYKKVRDAQHRSHLSNELMMYHMKVSNEETLKLLQEESMNMQNIDINFCEFRFVPRSMEELKTSAAVVAVFQDLGLKERWSINQETLSRFVLMVRKGYRDPPYHNWMHAFSVFHFSYLLIKRLRLVQQDYITDLEALALLVSSLCHDVDHRGTTNSFQLASNSVLAALYSSEGSVMERHHFAQSMCILNTEGCNIFENLSSKDYTRCLDLMQDIILATDLAHHLRIFRKLKDLATSGFDKSRAEHHQLLLFLMMTAADLSDQTKDWKSSRNAALLVYREFFSQGDLEKAMGNRPVEMMDRDKACIPTLQIQFIDDVALPVYSLLAQLFPELSILVDTVNSNRERWVTLEDGHVVSPMEILTNDID</sequence>
<dbReference type="CDD" id="cd00077">
    <property type="entry name" value="HDc"/>
    <property type="match status" value="1"/>
</dbReference>
<feature type="binding site" evidence="6">
    <location>
        <position position="750"/>
    </location>
    <ligand>
        <name>AMP</name>
        <dbReference type="ChEBI" id="CHEBI:456215"/>
    </ligand>
</feature>
<evidence type="ECO:0000256" key="1">
    <source>
        <dbReference type="ARBA" id="ARBA00007648"/>
    </source>
</evidence>
<dbReference type="InterPro" id="IPR003018">
    <property type="entry name" value="GAF"/>
</dbReference>
<dbReference type="GO" id="GO:0046872">
    <property type="term" value="F:metal ion binding"/>
    <property type="evidence" value="ECO:0007669"/>
    <property type="project" value="UniProtKB-KW"/>
</dbReference>
<dbReference type="PROSITE" id="PS00126">
    <property type="entry name" value="PDEASE_I_1"/>
    <property type="match status" value="1"/>
</dbReference>
<evidence type="ECO:0000256" key="8">
    <source>
        <dbReference type="RuleBase" id="RU363067"/>
    </source>
</evidence>
<dbReference type="EMBL" id="WJBH02000006">
    <property type="protein sequence ID" value="KAI9557367.1"/>
    <property type="molecule type" value="Genomic_DNA"/>
</dbReference>
<evidence type="ECO:0000256" key="2">
    <source>
        <dbReference type="ARBA" id="ARBA00022535"/>
    </source>
</evidence>
<name>A0AAD5KPI6_9CRUS</name>
<keyword evidence="3 7" id="KW-0479">Metal-binding</keyword>
<feature type="binding site" evidence="6">
    <location>
        <position position="639"/>
    </location>
    <ligand>
        <name>AMP</name>
        <dbReference type="ChEBI" id="CHEBI:456215"/>
    </ligand>
</feature>
<dbReference type="SMART" id="SM00065">
    <property type="entry name" value="GAF"/>
    <property type="match status" value="1"/>
</dbReference>
<accession>A0AAD5KPI6</accession>
<dbReference type="PRINTS" id="PR00387">
    <property type="entry name" value="PDIESTERASE1"/>
</dbReference>
<dbReference type="Gene3D" id="1.10.1300.10">
    <property type="entry name" value="3'5'-cyclic nucleotide phosphodiesterase, catalytic domain"/>
    <property type="match status" value="1"/>
</dbReference>
<organism evidence="10 11">
    <name type="scientific">Daphnia sinensis</name>
    <dbReference type="NCBI Taxonomy" id="1820382"/>
    <lineage>
        <taxon>Eukaryota</taxon>
        <taxon>Metazoa</taxon>
        <taxon>Ecdysozoa</taxon>
        <taxon>Arthropoda</taxon>
        <taxon>Crustacea</taxon>
        <taxon>Branchiopoda</taxon>
        <taxon>Diplostraca</taxon>
        <taxon>Cladocera</taxon>
        <taxon>Anomopoda</taxon>
        <taxon>Daphniidae</taxon>
        <taxon>Daphnia</taxon>
        <taxon>Daphnia similis group</taxon>
    </lineage>
</organism>
<comment type="cofactor">
    <cofactor evidence="8">
        <name>a divalent metal cation</name>
        <dbReference type="ChEBI" id="CHEBI:60240"/>
    </cofactor>
    <text evidence="8">Binds 2 divalent metal cations per subunit. Site 1 may preferentially bind zinc ions, while site 2 has a preference for magnesium and/or manganese ions.</text>
</comment>
<evidence type="ECO:0000256" key="3">
    <source>
        <dbReference type="ARBA" id="ARBA00022723"/>
    </source>
</evidence>
<dbReference type="PANTHER" id="PTHR11347">
    <property type="entry name" value="CYCLIC NUCLEOTIDE PHOSPHODIESTERASE"/>
    <property type="match status" value="1"/>
</dbReference>
<feature type="binding site" evidence="7">
    <location>
        <position position="639"/>
    </location>
    <ligand>
        <name>Zn(2+)</name>
        <dbReference type="ChEBI" id="CHEBI:29105"/>
        <label>2</label>
    </ligand>
</feature>
<dbReference type="GO" id="GO:0007165">
    <property type="term" value="P:signal transduction"/>
    <property type="evidence" value="ECO:0007669"/>
    <property type="project" value="InterPro"/>
</dbReference>
<feature type="binding site" evidence="6">
    <location>
        <position position="801"/>
    </location>
    <ligand>
        <name>AMP</name>
        <dbReference type="ChEBI" id="CHEBI:456215"/>
    </ligand>
</feature>
<dbReference type="FunFam" id="3.30.450.40:FF:000007">
    <property type="entry name" value="Phosphodiesterase"/>
    <property type="match status" value="1"/>
</dbReference>
<dbReference type="AlphaFoldDB" id="A0AAD5KPI6"/>
<dbReference type="PROSITE" id="PS51845">
    <property type="entry name" value="PDEASE_I_2"/>
    <property type="match status" value="1"/>
</dbReference>
<dbReference type="Proteomes" id="UP000820818">
    <property type="component" value="Linkage Group LG6"/>
</dbReference>
<evidence type="ECO:0000313" key="11">
    <source>
        <dbReference type="Proteomes" id="UP000820818"/>
    </source>
</evidence>
<dbReference type="GO" id="GO:0004114">
    <property type="term" value="F:3',5'-cyclic-nucleotide phosphodiesterase activity"/>
    <property type="evidence" value="ECO:0007669"/>
    <property type="project" value="InterPro"/>
</dbReference>
<dbReference type="Gene3D" id="3.30.450.40">
    <property type="match status" value="1"/>
</dbReference>
<dbReference type="InterPro" id="IPR023088">
    <property type="entry name" value="PDEase"/>
</dbReference>
<comment type="caution">
    <text evidence="10">The sequence shown here is derived from an EMBL/GenBank/DDBJ whole genome shotgun (WGS) entry which is preliminary data.</text>
</comment>
<dbReference type="SMART" id="SM00471">
    <property type="entry name" value="HDc"/>
    <property type="match status" value="1"/>
</dbReference>
<comment type="similarity">
    <text evidence="1 8">Belongs to the cyclic nucleotide phosphodiesterase family.</text>
</comment>
<protein>
    <recommendedName>
        <fullName evidence="8">Phosphodiesterase</fullName>
        <ecNumber evidence="8">3.1.4.-</ecNumber>
    </recommendedName>
</protein>
<evidence type="ECO:0000256" key="4">
    <source>
        <dbReference type="ARBA" id="ARBA00022801"/>
    </source>
</evidence>
<feature type="binding site" evidence="6">
    <location>
        <begin position="596"/>
        <end position="600"/>
    </location>
    <ligand>
        <name>AMP</name>
        <dbReference type="ChEBI" id="CHEBI:456215"/>
    </ligand>
</feature>
<evidence type="ECO:0000256" key="5">
    <source>
        <dbReference type="PIRSR" id="PIRSR623088-1"/>
    </source>
</evidence>
<dbReference type="EC" id="3.1.4.-" evidence="8"/>
<dbReference type="InterPro" id="IPR023174">
    <property type="entry name" value="PDEase_CS"/>
</dbReference>
<feature type="active site" description="Proton donor" evidence="5">
    <location>
        <position position="596"/>
    </location>
</feature>
<dbReference type="SUPFAM" id="SSF109604">
    <property type="entry name" value="HD-domain/PDEase-like"/>
    <property type="match status" value="1"/>
</dbReference>